<dbReference type="Proteomes" id="UP000199614">
    <property type="component" value="Unassembled WGS sequence"/>
</dbReference>
<evidence type="ECO:0000313" key="2">
    <source>
        <dbReference type="Proteomes" id="UP000199614"/>
    </source>
</evidence>
<dbReference type="AlphaFoldDB" id="A0A1I5GVL6"/>
<reference evidence="1 2" key="1">
    <citation type="submission" date="2016-10" db="EMBL/GenBank/DDBJ databases">
        <authorList>
            <person name="de Groot N.N."/>
        </authorList>
    </citation>
    <scope>NUCLEOTIDE SEQUENCE [LARGE SCALE GENOMIC DNA]</scope>
    <source>
        <strain evidence="1 2">CGMCC 4.1877</strain>
    </source>
</reference>
<keyword evidence="2" id="KW-1185">Reference proteome</keyword>
<proteinExistence type="predicted"/>
<name>A0A1I5GVL6_PSUAM</name>
<evidence type="ECO:0000313" key="1">
    <source>
        <dbReference type="EMBL" id="SFO39999.1"/>
    </source>
</evidence>
<organism evidence="1 2">
    <name type="scientific">Pseudonocardia ammonioxydans</name>
    <dbReference type="NCBI Taxonomy" id="260086"/>
    <lineage>
        <taxon>Bacteria</taxon>
        <taxon>Bacillati</taxon>
        <taxon>Actinomycetota</taxon>
        <taxon>Actinomycetes</taxon>
        <taxon>Pseudonocardiales</taxon>
        <taxon>Pseudonocardiaceae</taxon>
        <taxon>Pseudonocardia</taxon>
    </lineage>
</organism>
<sequence>MLLQHLRAILLDPVTATIIIPLRPDAISEVRG</sequence>
<dbReference type="EMBL" id="FOUY01000051">
    <property type="protein sequence ID" value="SFO39999.1"/>
    <property type="molecule type" value="Genomic_DNA"/>
</dbReference>
<protein>
    <submittedName>
        <fullName evidence="1">Uncharacterized protein</fullName>
    </submittedName>
</protein>
<gene>
    <name evidence="1" type="ORF">SAMN05216207_105135</name>
</gene>
<dbReference type="STRING" id="260086.SAMN05216207_105135"/>
<accession>A0A1I5GVL6</accession>